<feature type="region of interest" description="Disordered" evidence="1">
    <location>
        <begin position="167"/>
        <end position="206"/>
    </location>
</feature>
<dbReference type="AlphaFoldDB" id="A0A388TBX0"/>
<comment type="caution">
    <text evidence="2">The sequence shown here is derived from an EMBL/GenBank/DDBJ whole genome shotgun (WGS) entry which is preliminary data.</text>
</comment>
<evidence type="ECO:0000313" key="2">
    <source>
        <dbReference type="EMBL" id="GBR73945.1"/>
    </source>
</evidence>
<dbReference type="Pfam" id="PF09979">
    <property type="entry name" value="DUF2213"/>
    <property type="match status" value="1"/>
</dbReference>
<keyword evidence="3" id="KW-1185">Reference proteome</keyword>
<gene>
    <name evidence="2" type="ORF">NO1_1202</name>
</gene>
<protein>
    <submittedName>
        <fullName evidence="2">Phage-related protein</fullName>
    </submittedName>
</protein>
<evidence type="ECO:0000313" key="3">
    <source>
        <dbReference type="Proteomes" id="UP000269352"/>
    </source>
</evidence>
<sequence length="330" mass="37073">MERAKIYKMRFIQPGLCGYISEGDGVVLIQKPALDRMAESFKGMPIFNEHHTDLSKDELIRAFLKDSVGIVSAVSWNPETAWYEGEIIIWDEAAANNIDSGEYFPSCAYMPSENGINDGGGEWHNVHYDSEILDGEYTHLAIVKNPRYEDAKFYNSKGENRMRIFNLLNGKKDEKKNETTPPKDKNDEEQKPPEEKQNDTVDPNDVVDVGGTQVKLGDLIANYKKQKPVGDAETPKENGLALDDQVEIAPGVTVQISELVQAWTEKENSILPQDTQANPVIQEKQNSKDQKVNQELKNSMTKGGVVVPEIETAETRIKIGNARYSLKEEK</sequence>
<reference evidence="2 3" key="1">
    <citation type="journal article" date="2019" name="ISME J.">
        <title>Genome analyses of uncultured TG2/ZB3 bacteria in 'Margulisbacteria' specifically attached to ectosymbiotic spirochetes of protists in the termite gut.</title>
        <authorList>
            <person name="Utami Y.D."/>
            <person name="Kuwahara H."/>
            <person name="Igai K."/>
            <person name="Murakami T."/>
            <person name="Sugaya K."/>
            <person name="Morikawa T."/>
            <person name="Nagura Y."/>
            <person name="Yuki M."/>
            <person name="Deevong P."/>
            <person name="Inoue T."/>
            <person name="Kihara K."/>
            <person name="Lo N."/>
            <person name="Yamada A."/>
            <person name="Ohkuma M."/>
            <person name="Hongoh Y."/>
        </authorList>
    </citation>
    <scope>NUCLEOTIDE SEQUENCE [LARGE SCALE GENOMIC DNA]</scope>
    <source>
        <strain evidence="2">NkOx7-01</strain>
    </source>
</reference>
<feature type="compositionally biased region" description="Polar residues" evidence="1">
    <location>
        <begin position="270"/>
        <end position="279"/>
    </location>
</feature>
<organism evidence="2 3">
    <name type="scientific">Termititenax aidoneus</name>
    <dbReference type="NCBI Taxonomy" id="2218524"/>
    <lineage>
        <taxon>Bacteria</taxon>
        <taxon>Bacillati</taxon>
        <taxon>Candidatus Margulisiibacteriota</taxon>
        <taxon>Candidatus Termititenacia</taxon>
        <taxon>Candidatus Termititenacales</taxon>
        <taxon>Candidatus Termititenacaceae</taxon>
        <taxon>Candidatus Termititenax</taxon>
    </lineage>
</organism>
<dbReference type="InterPro" id="IPR016913">
    <property type="entry name" value="UCP029215"/>
</dbReference>
<accession>A0A388TBX0</accession>
<feature type="region of interest" description="Disordered" evidence="1">
    <location>
        <begin position="270"/>
        <end position="292"/>
    </location>
</feature>
<feature type="compositionally biased region" description="Basic and acidic residues" evidence="1">
    <location>
        <begin position="170"/>
        <end position="199"/>
    </location>
</feature>
<proteinExistence type="predicted"/>
<dbReference type="Proteomes" id="UP000269352">
    <property type="component" value="Unassembled WGS sequence"/>
</dbReference>
<evidence type="ECO:0000256" key="1">
    <source>
        <dbReference type="SAM" id="MobiDB-lite"/>
    </source>
</evidence>
<name>A0A388TBX0_TERA1</name>
<dbReference type="EMBL" id="BGZN01000025">
    <property type="protein sequence ID" value="GBR73945.1"/>
    <property type="molecule type" value="Genomic_DNA"/>
</dbReference>